<organism evidence="9">
    <name type="scientific">Selaginella moellendorffii</name>
    <name type="common">Spikemoss</name>
    <dbReference type="NCBI Taxonomy" id="88036"/>
    <lineage>
        <taxon>Eukaryota</taxon>
        <taxon>Viridiplantae</taxon>
        <taxon>Streptophyta</taxon>
        <taxon>Embryophyta</taxon>
        <taxon>Tracheophyta</taxon>
        <taxon>Lycopodiopsida</taxon>
        <taxon>Selaginellales</taxon>
        <taxon>Selaginellaceae</taxon>
        <taxon>Selaginella</taxon>
    </lineage>
</organism>
<dbReference type="GO" id="GO:0009617">
    <property type="term" value="P:response to bacterium"/>
    <property type="evidence" value="ECO:0007669"/>
    <property type="project" value="InterPro"/>
</dbReference>
<evidence type="ECO:0000313" key="9">
    <source>
        <dbReference type="Proteomes" id="UP000001514"/>
    </source>
</evidence>
<dbReference type="PROSITE" id="PS50845">
    <property type="entry name" value="RETICULON"/>
    <property type="match status" value="1"/>
</dbReference>
<dbReference type="STRING" id="88036.D8TBT5"/>
<evidence type="ECO:0000256" key="2">
    <source>
        <dbReference type="ARBA" id="ARBA00022692"/>
    </source>
</evidence>
<evidence type="ECO:0000256" key="4">
    <source>
        <dbReference type="ARBA" id="ARBA00022989"/>
    </source>
</evidence>
<dbReference type="AlphaFoldDB" id="D8TBT5"/>
<dbReference type="Gramene" id="EFJ05876">
    <property type="protein sequence ID" value="EFJ05876"/>
    <property type="gene ID" value="SELMODRAFT_136377"/>
</dbReference>
<dbReference type="eggNOG" id="KOG1792">
    <property type="taxonomic scope" value="Eukaryota"/>
</dbReference>
<evidence type="ECO:0000259" key="7">
    <source>
        <dbReference type="PROSITE" id="PS50845"/>
    </source>
</evidence>
<gene>
    <name evidence="8" type="ORF">SELMODRAFT_136377</name>
</gene>
<dbReference type="PANTHER" id="PTHR10994">
    <property type="entry name" value="RETICULON"/>
    <property type="match status" value="1"/>
</dbReference>
<dbReference type="FunCoup" id="D8TBT5">
    <property type="interactions" value="3597"/>
</dbReference>
<dbReference type="InterPro" id="IPR045064">
    <property type="entry name" value="Reticulon-like"/>
</dbReference>
<keyword evidence="5 6" id="KW-0472">Membrane</keyword>
<keyword evidence="2 6" id="KW-0812">Transmembrane</keyword>
<name>D8TBT5_SELML</name>
<dbReference type="EMBL" id="GL377712">
    <property type="protein sequence ID" value="EFJ05876.1"/>
    <property type="molecule type" value="Genomic_DNA"/>
</dbReference>
<dbReference type="KEGG" id="smo:SELMODRAFT_136377"/>
<proteinExistence type="predicted"/>
<sequence length="215" mass="24031">MDQKVTTVAGGTAPVPSLLHRERSVHQILGGGKFADVVLWKQKRKSIGILGGSTLVWFIFEWSGYTLISLVANIVLFLLIALFAWANLAALVNRPLPPVPEVQLSDEKSNKIAKRVAKEVNGVLNYARSLSTGKDFPMLLKTCLMLWVLGNVGQWFSLLTLIYLGVIGTLTLPLAYERHEDQIDQFIQKIVQKARNQYHKLDECCLSKLPQCCKN</sequence>
<protein>
    <recommendedName>
        <fullName evidence="6">Reticulon-like protein</fullName>
    </recommendedName>
</protein>
<dbReference type="Pfam" id="PF02453">
    <property type="entry name" value="Reticulon"/>
    <property type="match status" value="1"/>
</dbReference>
<dbReference type="PANTHER" id="PTHR10994:SF193">
    <property type="entry name" value="RETICULON-LIKE PROTEIN"/>
    <property type="match status" value="1"/>
</dbReference>
<comment type="subcellular location">
    <subcellularLocation>
        <location evidence="1 6">Endoplasmic reticulum membrane</location>
        <topology evidence="1 6">Multi-pass membrane protein</topology>
    </subcellularLocation>
</comment>
<keyword evidence="4 6" id="KW-1133">Transmembrane helix</keyword>
<feature type="transmembrane region" description="Helical" evidence="6">
    <location>
        <begin position="70"/>
        <end position="92"/>
    </location>
</feature>
<evidence type="ECO:0000256" key="3">
    <source>
        <dbReference type="ARBA" id="ARBA00022824"/>
    </source>
</evidence>
<feature type="transmembrane region" description="Helical" evidence="6">
    <location>
        <begin position="155"/>
        <end position="176"/>
    </location>
</feature>
<feature type="domain" description="Reticulon" evidence="7">
    <location>
        <begin position="34"/>
        <end position="215"/>
    </location>
</feature>
<keyword evidence="9" id="KW-1185">Reference proteome</keyword>
<keyword evidence="3 6" id="KW-0256">Endoplasmic reticulum</keyword>
<evidence type="ECO:0000256" key="6">
    <source>
        <dbReference type="RuleBase" id="RU363132"/>
    </source>
</evidence>
<reference evidence="8 9" key="1">
    <citation type="journal article" date="2011" name="Science">
        <title>The Selaginella genome identifies genetic changes associated with the evolution of vascular plants.</title>
        <authorList>
            <person name="Banks J.A."/>
            <person name="Nishiyama T."/>
            <person name="Hasebe M."/>
            <person name="Bowman J.L."/>
            <person name="Gribskov M."/>
            <person name="dePamphilis C."/>
            <person name="Albert V.A."/>
            <person name="Aono N."/>
            <person name="Aoyama T."/>
            <person name="Ambrose B.A."/>
            <person name="Ashton N.W."/>
            <person name="Axtell M.J."/>
            <person name="Barker E."/>
            <person name="Barker M.S."/>
            <person name="Bennetzen J.L."/>
            <person name="Bonawitz N.D."/>
            <person name="Chapple C."/>
            <person name="Cheng C."/>
            <person name="Correa L.G."/>
            <person name="Dacre M."/>
            <person name="DeBarry J."/>
            <person name="Dreyer I."/>
            <person name="Elias M."/>
            <person name="Engstrom E.M."/>
            <person name="Estelle M."/>
            <person name="Feng L."/>
            <person name="Finet C."/>
            <person name="Floyd S.K."/>
            <person name="Frommer W.B."/>
            <person name="Fujita T."/>
            <person name="Gramzow L."/>
            <person name="Gutensohn M."/>
            <person name="Harholt J."/>
            <person name="Hattori M."/>
            <person name="Heyl A."/>
            <person name="Hirai T."/>
            <person name="Hiwatashi Y."/>
            <person name="Ishikawa M."/>
            <person name="Iwata M."/>
            <person name="Karol K.G."/>
            <person name="Koehler B."/>
            <person name="Kolukisaoglu U."/>
            <person name="Kubo M."/>
            <person name="Kurata T."/>
            <person name="Lalonde S."/>
            <person name="Li K."/>
            <person name="Li Y."/>
            <person name="Litt A."/>
            <person name="Lyons E."/>
            <person name="Manning G."/>
            <person name="Maruyama T."/>
            <person name="Michael T.P."/>
            <person name="Mikami K."/>
            <person name="Miyazaki S."/>
            <person name="Morinaga S."/>
            <person name="Murata T."/>
            <person name="Mueller-Roeber B."/>
            <person name="Nelson D.R."/>
            <person name="Obara M."/>
            <person name="Oguri Y."/>
            <person name="Olmstead R.G."/>
            <person name="Onodera N."/>
            <person name="Petersen B.L."/>
            <person name="Pils B."/>
            <person name="Prigge M."/>
            <person name="Rensing S.A."/>
            <person name="Riano-Pachon D.M."/>
            <person name="Roberts A.W."/>
            <person name="Sato Y."/>
            <person name="Scheller H.V."/>
            <person name="Schulz B."/>
            <person name="Schulz C."/>
            <person name="Shakirov E.V."/>
            <person name="Shibagaki N."/>
            <person name="Shinohara N."/>
            <person name="Shippen D.E."/>
            <person name="Soerensen I."/>
            <person name="Sotooka R."/>
            <person name="Sugimoto N."/>
            <person name="Sugita M."/>
            <person name="Sumikawa N."/>
            <person name="Tanurdzic M."/>
            <person name="Theissen G."/>
            <person name="Ulvskov P."/>
            <person name="Wakazuki S."/>
            <person name="Weng J.K."/>
            <person name="Willats W.W."/>
            <person name="Wipf D."/>
            <person name="Wolf P.G."/>
            <person name="Yang L."/>
            <person name="Zimmer A.D."/>
            <person name="Zhu Q."/>
            <person name="Mitros T."/>
            <person name="Hellsten U."/>
            <person name="Loque D."/>
            <person name="Otillar R."/>
            <person name="Salamov A."/>
            <person name="Schmutz J."/>
            <person name="Shapiro H."/>
            <person name="Lindquist E."/>
            <person name="Lucas S."/>
            <person name="Rokhsar D."/>
            <person name="Grigoriev I.V."/>
        </authorList>
    </citation>
    <scope>NUCLEOTIDE SEQUENCE [LARGE SCALE GENOMIC DNA]</scope>
</reference>
<dbReference type="HOGENOM" id="CLU_066344_0_1_1"/>
<evidence type="ECO:0000256" key="5">
    <source>
        <dbReference type="ARBA" id="ARBA00023136"/>
    </source>
</evidence>
<dbReference type="OrthoDB" id="567788at2759"/>
<dbReference type="InterPro" id="IPR003388">
    <property type="entry name" value="Reticulon"/>
</dbReference>
<evidence type="ECO:0000313" key="8">
    <source>
        <dbReference type="EMBL" id="EFJ05876.1"/>
    </source>
</evidence>
<dbReference type="GO" id="GO:0005789">
    <property type="term" value="C:endoplasmic reticulum membrane"/>
    <property type="evidence" value="ECO:0007669"/>
    <property type="project" value="UniProtKB-SubCell"/>
</dbReference>
<dbReference type="Proteomes" id="UP000001514">
    <property type="component" value="Unassembled WGS sequence"/>
</dbReference>
<accession>D8TBT5</accession>
<dbReference type="OMA" id="STIMHAK"/>
<dbReference type="InParanoid" id="D8TBT5"/>
<evidence type="ECO:0000256" key="1">
    <source>
        <dbReference type="ARBA" id="ARBA00004477"/>
    </source>
</evidence>